<dbReference type="Gene3D" id="2.60.40.10">
    <property type="entry name" value="Immunoglobulins"/>
    <property type="match status" value="1"/>
</dbReference>
<proteinExistence type="predicted"/>
<dbReference type="InterPro" id="IPR022409">
    <property type="entry name" value="PKD/Chitinase_dom"/>
</dbReference>
<dbReference type="SUPFAM" id="SSF49299">
    <property type="entry name" value="PKD domain"/>
    <property type="match status" value="1"/>
</dbReference>
<keyword evidence="1" id="KW-0732">Signal</keyword>
<dbReference type="CDD" id="cd00146">
    <property type="entry name" value="PKD"/>
    <property type="match status" value="1"/>
</dbReference>
<dbReference type="InterPro" id="IPR035986">
    <property type="entry name" value="PKD_dom_sf"/>
</dbReference>
<accession>H5SMK2</accession>
<evidence type="ECO:0000256" key="1">
    <source>
        <dbReference type="SAM" id="SignalP"/>
    </source>
</evidence>
<dbReference type="InterPro" id="IPR013783">
    <property type="entry name" value="Ig-like_fold"/>
</dbReference>
<dbReference type="SMART" id="SM00089">
    <property type="entry name" value="PKD"/>
    <property type="match status" value="1"/>
</dbReference>
<dbReference type="PROSITE" id="PS50093">
    <property type="entry name" value="PKD"/>
    <property type="match status" value="1"/>
</dbReference>
<name>H5SMK2_9BACT</name>
<sequence>MRNSLRIFIVLTALGLVIVSFAGAQSNAPPRADFRFTPQNPDTNTLVTFDASASKDPDGSIVKYEWDFNGDGRFDDVKTVPTTTRLFDRAGEWRINLRVTDNRGATGSISKIVKVIEAPVTVRRSLALPPSGTVAPGQTVRVIVILRINQTINGLGLDEDPPKGWTVKEVQNAGAILKKSELQWLWTQRFSPGQIVAVIYDLLVPPSAPTNAFSLKGMLTSFSPRLAAPVVGDSEIRVSR</sequence>
<dbReference type="Pfam" id="PF18911">
    <property type="entry name" value="PKD_4"/>
    <property type="match status" value="1"/>
</dbReference>
<dbReference type="AlphaFoldDB" id="H5SMK2"/>
<feature type="signal peptide" evidence="1">
    <location>
        <begin position="1"/>
        <end position="24"/>
    </location>
</feature>
<evidence type="ECO:0000313" key="3">
    <source>
        <dbReference type="EMBL" id="BAL57388.1"/>
    </source>
</evidence>
<feature type="domain" description="PKD" evidence="2">
    <location>
        <begin position="30"/>
        <end position="120"/>
    </location>
</feature>
<feature type="chain" id="PRO_5003597468" description="PKD domain-containing protein" evidence="1">
    <location>
        <begin position="25"/>
        <end position="240"/>
    </location>
</feature>
<dbReference type="EMBL" id="AP011774">
    <property type="protein sequence ID" value="BAL57388.1"/>
    <property type="molecule type" value="Genomic_DNA"/>
</dbReference>
<dbReference type="InterPro" id="IPR000601">
    <property type="entry name" value="PKD_dom"/>
</dbReference>
<reference evidence="3" key="1">
    <citation type="journal article" date="2005" name="Environ. Microbiol.">
        <title>Genetic and functional properties of uncultivated thermophilic crenarchaeotes from a subsurface gold mine as revealed by analysis of genome fragments.</title>
        <authorList>
            <person name="Nunoura T."/>
            <person name="Hirayama H."/>
            <person name="Takami H."/>
            <person name="Oida H."/>
            <person name="Nishi S."/>
            <person name="Shimamura S."/>
            <person name="Suzuki Y."/>
            <person name="Inagaki F."/>
            <person name="Takai K."/>
            <person name="Nealson K.H."/>
            <person name="Horikoshi K."/>
        </authorList>
    </citation>
    <scope>NUCLEOTIDE SEQUENCE</scope>
</reference>
<protein>
    <recommendedName>
        <fullName evidence="2">PKD domain-containing protein</fullName>
    </recommendedName>
</protein>
<reference evidence="3" key="2">
    <citation type="journal article" date="2012" name="PLoS ONE">
        <title>A Deeply Branching Thermophilic Bacterium with an Ancient Acetyl-CoA Pathway Dominates a Subsurface Ecosystem.</title>
        <authorList>
            <person name="Takami H."/>
            <person name="Noguchi H."/>
            <person name="Takaki Y."/>
            <person name="Uchiyama I."/>
            <person name="Toyoda A."/>
            <person name="Nishi S."/>
            <person name="Chee G.-J."/>
            <person name="Arai W."/>
            <person name="Nunoura T."/>
            <person name="Itoh T."/>
            <person name="Hattori M."/>
            <person name="Takai K."/>
        </authorList>
    </citation>
    <scope>NUCLEOTIDE SEQUENCE</scope>
</reference>
<evidence type="ECO:0000259" key="2">
    <source>
        <dbReference type="PROSITE" id="PS50093"/>
    </source>
</evidence>
<gene>
    <name evidence="3" type="ORF">HGMM_F50B12C35</name>
</gene>
<organism evidence="3">
    <name type="scientific">uncultured Acetothermia bacterium</name>
    <dbReference type="NCBI Taxonomy" id="236499"/>
    <lineage>
        <taxon>Bacteria</taxon>
        <taxon>Candidatus Bipolaricaulota</taxon>
        <taxon>environmental samples</taxon>
    </lineage>
</organism>